<dbReference type="EMBL" id="LSMT01002825">
    <property type="protein sequence ID" value="PFX11324.1"/>
    <property type="molecule type" value="Genomic_DNA"/>
</dbReference>
<dbReference type="AlphaFoldDB" id="A0A2B4QYK6"/>
<dbReference type="PANTHER" id="PTHR46499:SF1">
    <property type="entry name" value="QUEUINE TRNA-RIBOSYLTRANSFERASE"/>
    <property type="match status" value="1"/>
</dbReference>
<gene>
    <name evidence="4" type="primary">tgt</name>
    <name evidence="4" type="ORF">AWC38_SpisGene25011</name>
</gene>
<organism evidence="4 5">
    <name type="scientific">Stylophora pistillata</name>
    <name type="common">Smooth cauliflower coral</name>
    <dbReference type="NCBI Taxonomy" id="50429"/>
    <lineage>
        <taxon>Eukaryota</taxon>
        <taxon>Metazoa</taxon>
        <taxon>Cnidaria</taxon>
        <taxon>Anthozoa</taxon>
        <taxon>Hexacorallia</taxon>
        <taxon>Scleractinia</taxon>
        <taxon>Astrocoeniina</taxon>
        <taxon>Pocilloporidae</taxon>
        <taxon>Stylophora</taxon>
    </lineage>
</organism>
<proteinExistence type="predicted"/>
<accession>A0A2B4QYK6</accession>
<dbReference type="InterPro" id="IPR036511">
    <property type="entry name" value="TGT-like_sf"/>
</dbReference>
<dbReference type="SUPFAM" id="SSF51713">
    <property type="entry name" value="tRNA-guanine transglycosylase"/>
    <property type="match status" value="1"/>
</dbReference>
<dbReference type="InterPro" id="IPR002616">
    <property type="entry name" value="tRNA_ribo_trans-like"/>
</dbReference>
<dbReference type="GO" id="GO:0002099">
    <property type="term" value="P:tRNA wobble guanine modification"/>
    <property type="evidence" value="ECO:0007669"/>
    <property type="project" value="TreeGrafter"/>
</dbReference>
<dbReference type="OrthoDB" id="6701335at2759"/>
<dbReference type="NCBIfam" id="TIGR00449">
    <property type="entry name" value="tgt_general"/>
    <property type="match status" value="1"/>
</dbReference>
<dbReference type="Gene3D" id="3.20.20.105">
    <property type="entry name" value="Queuine tRNA-ribosyltransferase-like"/>
    <property type="match status" value="1"/>
</dbReference>
<evidence type="ECO:0000313" key="5">
    <source>
        <dbReference type="Proteomes" id="UP000225706"/>
    </source>
</evidence>
<keyword evidence="4" id="KW-0808">Transferase</keyword>
<dbReference type="GO" id="GO:0005737">
    <property type="term" value="C:cytoplasm"/>
    <property type="evidence" value="ECO:0007669"/>
    <property type="project" value="TreeGrafter"/>
</dbReference>
<name>A0A2B4QYK6_STYPI</name>
<comment type="caution">
    <text evidence="4">The sequence shown here is derived from an EMBL/GenBank/DDBJ whole genome shotgun (WGS) entry which is preliminary data.</text>
</comment>
<dbReference type="GO" id="GO:0016740">
    <property type="term" value="F:transferase activity"/>
    <property type="evidence" value="ECO:0007669"/>
    <property type="project" value="UniProtKB-KW"/>
</dbReference>
<feature type="domain" description="tRNA-guanine(15) transglycosylase-like" evidence="3">
    <location>
        <begin position="1"/>
        <end position="193"/>
    </location>
</feature>
<evidence type="ECO:0000313" key="4">
    <source>
        <dbReference type="EMBL" id="PFX11324.1"/>
    </source>
</evidence>
<dbReference type="STRING" id="50429.A0A2B4QYK6"/>
<dbReference type="Pfam" id="PF01702">
    <property type="entry name" value="TGT"/>
    <property type="match status" value="1"/>
</dbReference>
<sequence>MSHRWALRSLEEFNRTDNHTQALYGIIQGGIHQDLREMSTDFVNTHDFFGHAIGGSLGADKSQMDDVVAFTAEKLSTDRPIHLLGIGGIRDIFAGVKQGIDTFDCVHPTRLARHGGALIKPHEWEGLSPHPKEHLNLRNAHFALDKRPISQDCPCETCANFSRGYLHHLLKAKELLALQAISLHNIAFMNQLMGFLAYVPQLDDEELECYKEDTFEDLHCIGKTLANLYIKSSLIHRDLHYNNIFVYIDPNEAGVVSVTLIDYADLSELDENRLPHEDVHKLLYHSHELMSHCQSDPLFEGAFQQLEDGYNLAFSEAGLSWKRATAQVKFGESFPSLSAVEFDKYTLLAKKKTFANDPILPTRLMRSAKFMCENDFGRQPRYVNIVKVERKGEEDFDAPPSRAIYIIGNVDASLTMRRPLTLAFDDDNPPPPPPTTNTNHFMEAPNEQEEIIFNNQESAPSHIIRISAQVRSQEVYNIFQHCEILLPNCQRVPPNFENAENGRIPILEDFPVDEFETVSFILVGKAYSPYSRCLEPVLFRRVIEGKKDELFQNLPTMRLSNGKPLCAIRLNFEIRELRYDDLGKKFPLFLRITGRYKYGEKSRTLSPVSFGEFTTLPPKDTFGYTPHILEQVRSRFVRESNRDRRSTYVNEDDDSPDSMEEHETKGFNSLSIHQTLAISTYVLQAMDIYRDLTPEDWHGFLTLFVHFDLINRRQVEDTKTLCKERYSASFE</sequence>
<evidence type="ECO:0000256" key="1">
    <source>
        <dbReference type="ARBA" id="ARBA00022694"/>
    </source>
</evidence>
<dbReference type="PANTHER" id="PTHR46499">
    <property type="entry name" value="QUEUINE TRNA-RIBOSYLTRANSFERASE"/>
    <property type="match status" value="1"/>
</dbReference>
<evidence type="ECO:0000259" key="3">
    <source>
        <dbReference type="Pfam" id="PF01702"/>
    </source>
</evidence>
<keyword evidence="1" id="KW-0819">tRNA processing</keyword>
<keyword evidence="5" id="KW-1185">Reference proteome</keyword>
<dbReference type="Proteomes" id="UP000225706">
    <property type="component" value="Unassembled WGS sequence"/>
</dbReference>
<reference evidence="5" key="1">
    <citation type="journal article" date="2017" name="bioRxiv">
        <title>Comparative analysis of the genomes of Stylophora pistillata and Acropora digitifera provides evidence for extensive differences between species of corals.</title>
        <authorList>
            <person name="Voolstra C.R."/>
            <person name="Li Y."/>
            <person name="Liew Y.J."/>
            <person name="Baumgarten S."/>
            <person name="Zoccola D."/>
            <person name="Flot J.-F."/>
            <person name="Tambutte S."/>
            <person name="Allemand D."/>
            <person name="Aranda M."/>
        </authorList>
    </citation>
    <scope>NUCLEOTIDE SEQUENCE [LARGE SCALE GENOMIC DNA]</scope>
</reference>
<dbReference type="InterPro" id="IPR050076">
    <property type="entry name" value="ArchSynthase1/Queuine_TRR"/>
</dbReference>
<evidence type="ECO:0000256" key="2">
    <source>
        <dbReference type="SAM" id="MobiDB-lite"/>
    </source>
</evidence>
<feature type="region of interest" description="Disordered" evidence="2">
    <location>
        <begin position="643"/>
        <end position="664"/>
    </location>
</feature>
<protein>
    <submittedName>
        <fullName evidence="4">Putative queuine tRNA-ribosyltransferase</fullName>
    </submittedName>
</protein>